<evidence type="ECO:0000256" key="1">
    <source>
        <dbReference type="ARBA" id="ARBA00009986"/>
    </source>
</evidence>
<feature type="compositionally biased region" description="Acidic residues" evidence="3">
    <location>
        <begin position="47"/>
        <end position="60"/>
    </location>
</feature>
<dbReference type="InterPro" id="IPR016163">
    <property type="entry name" value="Ald_DH_C"/>
</dbReference>
<evidence type="ECO:0000313" key="6">
    <source>
        <dbReference type="Proteomes" id="UP000011777"/>
    </source>
</evidence>
<accession>M3HIM0</accession>
<evidence type="ECO:0000256" key="2">
    <source>
        <dbReference type="ARBA" id="ARBA00023002"/>
    </source>
</evidence>
<feature type="compositionally biased region" description="Basic residues" evidence="3">
    <location>
        <begin position="77"/>
        <end position="90"/>
    </location>
</feature>
<keyword evidence="2" id="KW-0560">Oxidoreductase</keyword>
<evidence type="ECO:0000259" key="4">
    <source>
        <dbReference type="Pfam" id="PF00171"/>
    </source>
</evidence>
<dbReference type="FunFam" id="3.40.605.10:FF:000014">
    <property type="entry name" value="aldehyde dehydrogenase 22A1"/>
    <property type="match status" value="1"/>
</dbReference>
<dbReference type="Gene3D" id="3.40.605.10">
    <property type="entry name" value="Aldehyde Dehydrogenase, Chain A, domain 1"/>
    <property type="match status" value="1"/>
</dbReference>
<dbReference type="Pfam" id="PF04910">
    <property type="entry name" value="Tcf25"/>
    <property type="match status" value="1"/>
</dbReference>
<dbReference type="SUPFAM" id="SSF53720">
    <property type="entry name" value="ALDH-like"/>
    <property type="match status" value="1"/>
</dbReference>
<dbReference type="InterPro" id="IPR006994">
    <property type="entry name" value="TCF25/Rqc1"/>
</dbReference>
<dbReference type="eggNOG" id="KOG2454">
    <property type="taxonomic scope" value="Eukaryota"/>
</dbReference>
<feature type="region of interest" description="Disordered" evidence="3">
    <location>
        <begin position="1"/>
        <end position="103"/>
    </location>
</feature>
<dbReference type="PROSITE" id="PS00070">
    <property type="entry name" value="ALDEHYDE_DEHYDR_CYS"/>
    <property type="match status" value="1"/>
</dbReference>
<dbReference type="HOGENOM" id="CLU_261221_0_0_1"/>
<dbReference type="InterPro" id="IPR016161">
    <property type="entry name" value="Ald_DH/histidinol_DH"/>
</dbReference>
<organism evidence="5 6">
    <name type="scientific">Candida maltosa (strain Xu316)</name>
    <name type="common">Yeast</name>
    <dbReference type="NCBI Taxonomy" id="1245528"/>
    <lineage>
        <taxon>Eukaryota</taxon>
        <taxon>Fungi</taxon>
        <taxon>Dikarya</taxon>
        <taxon>Ascomycota</taxon>
        <taxon>Saccharomycotina</taxon>
        <taxon>Pichiomycetes</taxon>
        <taxon>Debaryomycetaceae</taxon>
        <taxon>Candida/Lodderomyces clade</taxon>
        <taxon>Candida</taxon>
    </lineage>
</organism>
<dbReference type="InterPro" id="IPR016160">
    <property type="entry name" value="Ald_DH_CS_CYS"/>
</dbReference>
<dbReference type="OrthoDB" id="310895at2759"/>
<proteinExistence type="inferred from homology"/>
<reference evidence="5 6" key="1">
    <citation type="submission" date="2013-02" db="EMBL/GenBank/DDBJ databases">
        <title>Genome sequence of Candida maltosa Xu316, a potential industrial strain for xylitol and ethanol production.</title>
        <authorList>
            <person name="Yu J."/>
            <person name="Wang Q."/>
            <person name="Geng X."/>
            <person name="Bao W."/>
            <person name="He P."/>
            <person name="Cai J."/>
        </authorList>
    </citation>
    <scope>NUCLEOTIDE SEQUENCE [LARGE SCALE GENOMIC DNA]</scope>
    <source>
        <strain evidence="6">Xu316</strain>
    </source>
</reference>
<comment type="caution">
    <text evidence="5">The sequence shown here is derived from an EMBL/GenBank/DDBJ whole genome shotgun (WGS) entry which is preliminary data.</text>
</comment>
<feature type="domain" description="Aldehyde dehydrogenase" evidence="4">
    <location>
        <begin position="773"/>
        <end position="1243"/>
    </location>
</feature>
<feature type="compositionally biased region" description="Basic and acidic residues" evidence="3">
    <location>
        <begin position="7"/>
        <end position="18"/>
    </location>
</feature>
<dbReference type="eggNOG" id="KOG2422">
    <property type="taxonomic scope" value="Eukaryota"/>
</dbReference>
<comment type="similarity">
    <text evidence="1">Belongs to the aldehyde dehydrogenase family.</text>
</comment>
<dbReference type="EMBL" id="AOGT01001679">
    <property type="protein sequence ID" value="EMG47197.1"/>
    <property type="molecule type" value="Genomic_DNA"/>
</dbReference>
<sequence length="1304" mass="148244">MSARALKRLERQRQEKELSLTPEASDETPEFETYTKPKVNAFALLNEQEDDDNEDESENDIVDKQPEKEVTPVSTKSSKKSKKKAKKGKKASPQPKQIDDLSDDEFDKVLKKLAHQEKQKENEELTDNLIDEYDFEAELDERSEQNPIYDSNFKLFTTSRLKQSLPLLSIKSVGNLDQDNEYKNLFGNLSMDAIDDANSSTALAISPEVLQQFKRLARLTRGWGGKDRRGVPGTTRKLLMSKIRDDWLPTTLKPMTMEELKPDEYVKFLDYKEDSVSLEELQAKVRKESELGVKYFQFSQTNNIKERVANTRFYASVVMTPDPDSLMQLLQQYPYHVETLLQVAMVLLRQGDNKSTSNALVERALFAFDRSFHKNFHELLCQASTGLIRLPYERFMNRQFYLCLFRYIVALGERSTFFTALSYCKLLLSLNPAEDPLGVRYFIDFYAIMSEELNYLIQFSESPLVTPYSQWYTPGIAFSTVLAHLKLDQKEKAREALVRAFKAQPYAAFRLYQQIGLGSNLTVDEKSFKLTTEVKLATETYMVRCGVMWTEHAHRQFLHDEIQQLFADWKPQQAKTISSTLFGLLGLSEKDLSSQEVPFNLVRFAILSGENKIMAKLPKKLWSRDDLFEYDLLPPTQSQDQDQVLGMFKNEERIVDHLIDYVDQNLLGSIIQSRTAEDQDFDELIQRMELQNVDNGEDQQWQWQYQISTTFFIGVIVPTLYYVYCKYITDQPNNYNKIEAPVKITLPIPEEARPHWKGKRLYSPMITIPDAPNEIQCYCPATAQYLGTFTCTTRDEMDEMIENAAKAQKSWAKSSFSLRRKLLRTLAKFILENQENIARVACRDSGKTKLDASMGEIMVTLEKLNWIISNGEKALRSSQRPGPSNFLIGLMKNAEIRYEPLGVITAIVSWNYPFHNLLGPIIASLFTGNAIIVKCSENVVWSSQWFIKLVRVCLQELDIDENLVQLCCCYANDAEYFVSHPGLSHITFIGSKPVAHHVVTQAAKQLTPCVVELGGKDSVIVVDDIKDIKALASVILRGTFQSAGQNCIGIERVICLPKSYDQLVDIFSERIKTFRLGSDIDQLDEIDMGAMISNNRFSQLEELIEDAKNKGARLIHGGKPYSHPNYPQGHYFEPTLLVDVDSSMRIFQEEVFGPILTMIKATDVDEAVALANGTEYGLGNSVFGSNFTQINEIANRLESGNVAINDFATFYVAQLPFGGIKKSGYGKFGGEEGLVGLCNAKSVIMDKPLLRWLGIATAIPPAIDYPIEDDKKAWNFVKSLNIAGYDGRIWNKIKAFKTLAKGGA</sequence>
<evidence type="ECO:0000256" key="3">
    <source>
        <dbReference type="SAM" id="MobiDB-lite"/>
    </source>
</evidence>
<dbReference type="Proteomes" id="UP000011777">
    <property type="component" value="Unassembled WGS sequence"/>
</dbReference>
<dbReference type="STRING" id="1245528.M3HIM0"/>
<gene>
    <name evidence="5" type="ORF">G210_2502</name>
</gene>
<dbReference type="InterPro" id="IPR015590">
    <property type="entry name" value="Aldehyde_DH_dom"/>
</dbReference>
<protein>
    <recommendedName>
        <fullName evidence="4">Aldehyde dehydrogenase domain-containing protein</fullName>
    </recommendedName>
</protein>
<dbReference type="PANTHER" id="PTHR11699">
    <property type="entry name" value="ALDEHYDE DEHYDROGENASE-RELATED"/>
    <property type="match status" value="1"/>
</dbReference>
<dbReference type="Gene3D" id="3.40.309.10">
    <property type="entry name" value="Aldehyde Dehydrogenase, Chain A, domain 2"/>
    <property type="match status" value="1"/>
</dbReference>
<dbReference type="CDD" id="cd07098">
    <property type="entry name" value="ALDH_F15-22"/>
    <property type="match status" value="1"/>
</dbReference>
<keyword evidence="6" id="KW-1185">Reference proteome</keyword>
<dbReference type="InterPro" id="IPR016162">
    <property type="entry name" value="Ald_DH_N"/>
</dbReference>
<feature type="compositionally biased region" description="Basic and acidic residues" evidence="3">
    <location>
        <begin position="61"/>
        <end position="70"/>
    </location>
</feature>
<dbReference type="FunFam" id="3.40.309.10:FF:000024">
    <property type="entry name" value="Betaine aldehyde dehydrogenase"/>
    <property type="match status" value="1"/>
</dbReference>
<dbReference type="GO" id="GO:0016620">
    <property type="term" value="F:oxidoreductase activity, acting on the aldehyde or oxo group of donors, NAD or NADP as acceptor"/>
    <property type="evidence" value="ECO:0007669"/>
    <property type="project" value="InterPro"/>
</dbReference>
<name>M3HIM0_CANMX</name>
<evidence type="ECO:0000313" key="5">
    <source>
        <dbReference type="EMBL" id="EMG47197.1"/>
    </source>
</evidence>
<dbReference type="Pfam" id="PF00171">
    <property type="entry name" value="Aldedh"/>
    <property type="match status" value="1"/>
</dbReference>